<dbReference type="PIRSF" id="PIRSF000398">
    <property type="entry name" value="M_m6A_EcoRV"/>
    <property type="match status" value="1"/>
</dbReference>
<dbReference type="GO" id="GO:0008168">
    <property type="term" value="F:methyltransferase activity"/>
    <property type="evidence" value="ECO:0007669"/>
    <property type="project" value="UniProtKB-KW"/>
</dbReference>
<keyword evidence="1 4" id="KW-0489">Methyltransferase</keyword>
<comment type="caution">
    <text evidence="4">The sequence shown here is derived from an EMBL/GenBank/DDBJ whole genome shotgun (WGS) entry which is preliminary data.</text>
</comment>
<sequence>MSIPRILHYPGSKWAIADWIISHTPPHRVYLEPFFGSGAVFFTKPPSVVETINDINGEVVNLFRIMRERPIEFTRALSLTPYARDEYNAAHEATPDDLERARRFMIRCWQAIRPKTNSISGWRCRATARDAFHVKQWNSLPERVALVSDRLREVQIENVQAEVLIRRYREPDVLIFADPPYVLATRYDRIYENEMTDDQHTQLLDALNDHPGPVLINGYEHELYDRRLQHWQRFTTAGKPVNGQPRTEVLWINPVAAGQIGQQFLF</sequence>
<dbReference type="Proteomes" id="UP001596378">
    <property type="component" value="Unassembled WGS sequence"/>
</dbReference>
<evidence type="ECO:0000313" key="4">
    <source>
        <dbReference type="EMBL" id="MFC7152457.1"/>
    </source>
</evidence>
<organism evidence="4 5">
    <name type="scientific">Cohnella cellulosilytica</name>
    <dbReference type="NCBI Taxonomy" id="986710"/>
    <lineage>
        <taxon>Bacteria</taxon>
        <taxon>Bacillati</taxon>
        <taxon>Bacillota</taxon>
        <taxon>Bacilli</taxon>
        <taxon>Bacillales</taxon>
        <taxon>Paenibacillaceae</taxon>
        <taxon>Cohnella</taxon>
    </lineage>
</organism>
<name>A0ABW2FLW7_9BACL</name>
<keyword evidence="2" id="KW-0808">Transferase</keyword>
<evidence type="ECO:0000256" key="2">
    <source>
        <dbReference type="ARBA" id="ARBA00022679"/>
    </source>
</evidence>
<reference evidence="5" key="1">
    <citation type="journal article" date="2019" name="Int. J. Syst. Evol. Microbiol.">
        <title>The Global Catalogue of Microorganisms (GCM) 10K type strain sequencing project: providing services to taxonomists for standard genome sequencing and annotation.</title>
        <authorList>
            <consortium name="The Broad Institute Genomics Platform"/>
            <consortium name="The Broad Institute Genome Sequencing Center for Infectious Disease"/>
            <person name="Wu L."/>
            <person name="Ma J."/>
        </authorList>
    </citation>
    <scope>NUCLEOTIDE SEQUENCE [LARGE SCALE GENOMIC DNA]</scope>
    <source>
        <strain evidence="5">KCTC 12907</strain>
    </source>
</reference>
<dbReference type="GO" id="GO:0032259">
    <property type="term" value="P:methylation"/>
    <property type="evidence" value="ECO:0007669"/>
    <property type="project" value="UniProtKB-KW"/>
</dbReference>
<evidence type="ECO:0000256" key="1">
    <source>
        <dbReference type="ARBA" id="ARBA00022603"/>
    </source>
</evidence>
<dbReference type="SUPFAM" id="SSF53335">
    <property type="entry name" value="S-adenosyl-L-methionine-dependent methyltransferases"/>
    <property type="match status" value="1"/>
</dbReference>
<dbReference type="PANTHER" id="PTHR30481:SF4">
    <property type="entry name" value="SITE-SPECIFIC DNA-METHYLTRANSFERASE (ADENINE-SPECIFIC)"/>
    <property type="match status" value="1"/>
</dbReference>
<keyword evidence="5" id="KW-1185">Reference proteome</keyword>
<protein>
    <submittedName>
        <fullName evidence="4">DNA adenine methylase</fullName>
    </submittedName>
</protein>
<dbReference type="Pfam" id="PF02086">
    <property type="entry name" value="MethyltransfD12"/>
    <property type="match status" value="1"/>
</dbReference>
<gene>
    <name evidence="4" type="ORF">ACFQMJ_28310</name>
</gene>
<dbReference type="InterPro" id="IPR012263">
    <property type="entry name" value="M_m6A_EcoRV"/>
</dbReference>
<evidence type="ECO:0000313" key="5">
    <source>
        <dbReference type="Proteomes" id="UP001596378"/>
    </source>
</evidence>
<dbReference type="PRINTS" id="PR00505">
    <property type="entry name" value="D12N6MTFRASE"/>
</dbReference>
<keyword evidence="3" id="KW-0949">S-adenosyl-L-methionine</keyword>
<proteinExistence type="predicted"/>
<dbReference type="PANTHER" id="PTHR30481">
    <property type="entry name" value="DNA ADENINE METHYLASE"/>
    <property type="match status" value="1"/>
</dbReference>
<dbReference type="InterPro" id="IPR012327">
    <property type="entry name" value="MeTrfase_D12"/>
</dbReference>
<dbReference type="InterPro" id="IPR029063">
    <property type="entry name" value="SAM-dependent_MTases_sf"/>
</dbReference>
<accession>A0ABW2FLW7</accession>
<evidence type="ECO:0000256" key="3">
    <source>
        <dbReference type="ARBA" id="ARBA00022691"/>
    </source>
</evidence>
<dbReference type="EMBL" id="JBHTAI010000023">
    <property type="protein sequence ID" value="MFC7152457.1"/>
    <property type="molecule type" value="Genomic_DNA"/>
</dbReference>
<dbReference type="Gene3D" id="3.40.50.150">
    <property type="entry name" value="Vaccinia Virus protein VP39"/>
    <property type="match status" value="2"/>
</dbReference>
<dbReference type="RefSeq" id="WP_378044128.1">
    <property type="nucleotide sequence ID" value="NZ_JBHMDN010000002.1"/>
</dbReference>